<dbReference type="Proteomes" id="UP000218231">
    <property type="component" value="Unassembled WGS sequence"/>
</dbReference>
<dbReference type="Gene3D" id="2.60.40.10">
    <property type="entry name" value="Immunoglobulins"/>
    <property type="match status" value="2"/>
</dbReference>
<dbReference type="AlphaFoldDB" id="A0A2A2LUI3"/>
<dbReference type="InterPro" id="IPR013099">
    <property type="entry name" value="K_chnl_dom"/>
</dbReference>
<keyword evidence="3 8" id="KW-0812">Transmembrane</keyword>
<feature type="domain" description="Fibronectin type-III" evidence="9">
    <location>
        <begin position="259"/>
        <end position="352"/>
    </location>
</feature>
<name>A0A2A2LUI3_9BILA</name>
<dbReference type="SMART" id="SM00060">
    <property type="entry name" value="FN3"/>
    <property type="match status" value="1"/>
</dbReference>
<evidence type="ECO:0000256" key="6">
    <source>
        <dbReference type="ARBA" id="ARBA00023136"/>
    </source>
</evidence>
<keyword evidence="2" id="KW-0813">Transport</keyword>
<evidence type="ECO:0000256" key="2">
    <source>
        <dbReference type="ARBA" id="ARBA00022448"/>
    </source>
</evidence>
<dbReference type="PANTHER" id="PTHR11003:SF113">
    <property type="entry name" value="FIBRONECTIN TYPE-III DOMAIN-CONTAINING PROTEIN"/>
    <property type="match status" value="1"/>
</dbReference>
<dbReference type="GO" id="GO:0030322">
    <property type="term" value="P:stabilization of membrane potential"/>
    <property type="evidence" value="ECO:0007669"/>
    <property type="project" value="TreeGrafter"/>
</dbReference>
<accession>A0A2A2LUI3</accession>
<keyword evidence="6 8" id="KW-0472">Membrane</keyword>
<dbReference type="OrthoDB" id="297496at2759"/>
<evidence type="ECO:0000259" key="9">
    <source>
        <dbReference type="PROSITE" id="PS50853"/>
    </source>
</evidence>
<evidence type="ECO:0000313" key="11">
    <source>
        <dbReference type="Proteomes" id="UP000218231"/>
    </source>
</evidence>
<feature type="transmembrane region" description="Helical" evidence="8">
    <location>
        <begin position="105"/>
        <end position="123"/>
    </location>
</feature>
<dbReference type="CDD" id="cd00063">
    <property type="entry name" value="FN3"/>
    <property type="match status" value="2"/>
</dbReference>
<dbReference type="InterPro" id="IPR013783">
    <property type="entry name" value="Ig-like_fold"/>
</dbReference>
<protein>
    <recommendedName>
        <fullName evidence="9">Fibronectin type-III domain-containing protein</fullName>
    </recommendedName>
</protein>
<dbReference type="GO" id="GO:0022841">
    <property type="term" value="F:potassium ion leak channel activity"/>
    <property type="evidence" value="ECO:0007669"/>
    <property type="project" value="TreeGrafter"/>
</dbReference>
<proteinExistence type="predicted"/>
<dbReference type="SUPFAM" id="SSF49265">
    <property type="entry name" value="Fibronectin type III"/>
    <property type="match status" value="1"/>
</dbReference>
<evidence type="ECO:0000256" key="5">
    <source>
        <dbReference type="ARBA" id="ARBA00023065"/>
    </source>
</evidence>
<evidence type="ECO:0000256" key="4">
    <source>
        <dbReference type="ARBA" id="ARBA00022989"/>
    </source>
</evidence>
<evidence type="ECO:0000256" key="1">
    <source>
        <dbReference type="ARBA" id="ARBA00004141"/>
    </source>
</evidence>
<dbReference type="Pfam" id="PF07885">
    <property type="entry name" value="Ion_trans_2"/>
    <property type="match status" value="1"/>
</dbReference>
<dbReference type="PROSITE" id="PS51257">
    <property type="entry name" value="PROKAR_LIPOPROTEIN"/>
    <property type="match status" value="1"/>
</dbReference>
<sequence length="434" mass="50155">MQFLMSRIFSPHLLLAISCALYIVFGAMIFQRLEGQRLKEVRDEQIDNIKTSSDKYIDSIWELATKNADKLGSEEELVEFVKEKTRPNFDNYVDTDAPTWDFKTAVFFTSTLLTSIGYGFVVPSTFEGRLFGIIYSLIGFGDLKISSHNTWPTLVFVLAGVILSTMSMDIVGRMYLKEIHYLGRKLQSSNPFYLLREAKAKRRRAVMASLLTTLARGMIFSHKDYHELARKRSRGKRERRGSHMLPNDKFLFARQPPDPPSDCQVISTSAYSVRLAWAPAFTTEDTEITYNVRYRLKHYEDAKIRWLRGIKSNAVEIMSVDSCSLYEFRITAVSKYGESKPVYLVQYTEPQLSPQHILATKLNANTIELQWEPPYKRTHDVKNYIVYFTENPNASLSEWEKVAVHGRKVLVIHIQSRQACVNIQIKKILRLQRC</sequence>
<dbReference type="Pfam" id="PF00041">
    <property type="entry name" value="fn3"/>
    <property type="match status" value="1"/>
</dbReference>
<dbReference type="PANTHER" id="PTHR11003">
    <property type="entry name" value="POTASSIUM CHANNEL, SUBFAMILY K"/>
    <property type="match status" value="1"/>
</dbReference>
<evidence type="ECO:0000313" key="10">
    <source>
        <dbReference type="EMBL" id="PAV89675.1"/>
    </source>
</evidence>
<dbReference type="STRING" id="2018661.A0A2A2LUI3"/>
<dbReference type="FunFam" id="2.60.40.10:FF:002244">
    <property type="entry name" value="CBN-TWK-30 protein"/>
    <property type="match status" value="1"/>
</dbReference>
<dbReference type="Gene3D" id="1.10.287.70">
    <property type="match status" value="1"/>
</dbReference>
<comment type="caution">
    <text evidence="10">The sequence shown here is derived from an EMBL/GenBank/DDBJ whole genome shotgun (WGS) entry which is preliminary data.</text>
</comment>
<dbReference type="GO" id="GO:0005886">
    <property type="term" value="C:plasma membrane"/>
    <property type="evidence" value="ECO:0007669"/>
    <property type="project" value="TreeGrafter"/>
</dbReference>
<keyword evidence="5" id="KW-0406">Ion transport</keyword>
<reference evidence="10 11" key="1">
    <citation type="journal article" date="2017" name="Curr. Biol.">
        <title>Genome architecture and evolution of a unichromosomal asexual nematode.</title>
        <authorList>
            <person name="Fradin H."/>
            <person name="Zegar C."/>
            <person name="Gutwein M."/>
            <person name="Lucas J."/>
            <person name="Kovtun M."/>
            <person name="Corcoran D."/>
            <person name="Baugh L.R."/>
            <person name="Kiontke K."/>
            <person name="Gunsalus K."/>
            <person name="Fitch D.H."/>
            <person name="Piano F."/>
        </authorList>
    </citation>
    <scope>NUCLEOTIDE SEQUENCE [LARGE SCALE GENOMIC DNA]</scope>
    <source>
        <strain evidence="10">PF1309</strain>
    </source>
</reference>
<keyword evidence="11" id="KW-1185">Reference proteome</keyword>
<dbReference type="EMBL" id="LIAE01006434">
    <property type="protein sequence ID" value="PAV89675.1"/>
    <property type="molecule type" value="Genomic_DNA"/>
</dbReference>
<dbReference type="SUPFAM" id="SSF81324">
    <property type="entry name" value="Voltage-gated potassium channels"/>
    <property type="match status" value="1"/>
</dbReference>
<dbReference type="PROSITE" id="PS50853">
    <property type="entry name" value="FN3"/>
    <property type="match status" value="1"/>
</dbReference>
<keyword evidence="4 8" id="KW-1133">Transmembrane helix</keyword>
<feature type="transmembrane region" description="Helical" evidence="8">
    <location>
        <begin position="12"/>
        <end position="30"/>
    </location>
</feature>
<gene>
    <name evidence="10" type="ORF">WR25_16692</name>
</gene>
<dbReference type="GO" id="GO:0015271">
    <property type="term" value="F:outward rectifier potassium channel activity"/>
    <property type="evidence" value="ECO:0007669"/>
    <property type="project" value="TreeGrafter"/>
</dbReference>
<evidence type="ECO:0000256" key="7">
    <source>
        <dbReference type="ARBA" id="ARBA00023303"/>
    </source>
</evidence>
<feature type="transmembrane region" description="Helical" evidence="8">
    <location>
        <begin position="153"/>
        <end position="176"/>
    </location>
</feature>
<keyword evidence="7" id="KW-0407">Ion channel</keyword>
<dbReference type="InterPro" id="IPR003961">
    <property type="entry name" value="FN3_dom"/>
</dbReference>
<dbReference type="InterPro" id="IPR003280">
    <property type="entry name" value="2pore_dom_K_chnl"/>
</dbReference>
<evidence type="ECO:0000256" key="3">
    <source>
        <dbReference type="ARBA" id="ARBA00022692"/>
    </source>
</evidence>
<organism evidence="10 11">
    <name type="scientific">Diploscapter pachys</name>
    <dbReference type="NCBI Taxonomy" id="2018661"/>
    <lineage>
        <taxon>Eukaryota</taxon>
        <taxon>Metazoa</taxon>
        <taxon>Ecdysozoa</taxon>
        <taxon>Nematoda</taxon>
        <taxon>Chromadorea</taxon>
        <taxon>Rhabditida</taxon>
        <taxon>Rhabditina</taxon>
        <taxon>Rhabditomorpha</taxon>
        <taxon>Rhabditoidea</taxon>
        <taxon>Rhabditidae</taxon>
        <taxon>Diploscapter</taxon>
    </lineage>
</organism>
<evidence type="ECO:0000256" key="8">
    <source>
        <dbReference type="SAM" id="Phobius"/>
    </source>
</evidence>
<comment type="subcellular location">
    <subcellularLocation>
        <location evidence="1">Membrane</location>
        <topology evidence="1">Multi-pass membrane protein</topology>
    </subcellularLocation>
</comment>
<dbReference type="InterPro" id="IPR036116">
    <property type="entry name" value="FN3_sf"/>
</dbReference>